<dbReference type="Proteomes" id="UP000186894">
    <property type="component" value="Unassembled WGS sequence"/>
</dbReference>
<dbReference type="OrthoDB" id="2678579at2"/>
<accession>A0A1Q8ZV39</accession>
<evidence type="ECO:0000313" key="1">
    <source>
        <dbReference type="EMBL" id="OLP45926.1"/>
    </source>
</evidence>
<keyword evidence="2" id="KW-1185">Reference proteome</keyword>
<comment type="caution">
    <text evidence="1">The sequence shown here is derived from an EMBL/GenBank/DDBJ whole genome shotgun (WGS) entry which is preliminary data.</text>
</comment>
<dbReference type="Pfam" id="PF18742">
    <property type="entry name" value="DpnII-MboI"/>
    <property type="match status" value="1"/>
</dbReference>
<protein>
    <submittedName>
        <fullName evidence="1">Uncharacterized protein</fullName>
    </submittedName>
</protein>
<evidence type="ECO:0000313" key="2">
    <source>
        <dbReference type="Proteomes" id="UP000186894"/>
    </source>
</evidence>
<sequence>MNLVEKICLKFHSVARQLQARHNNRETLTVADEYDVQDLLHALLRIHFVDIRQEEWTPSFAGAASRLDFLLKDERIVIEVKKTRPSLKAADVGKELAVDIARYRSHPDCGCLICFVYDPGGYIGNPNGIERDLEKLATSELKIRVIIAPKDS</sequence>
<organism evidence="1 2">
    <name type="scientific">Rhizobium oryziradicis</name>
    <dbReference type="NCBI Taxonomy" id="1867956"/>
    <lineage>
        <taxon>Bacteria</taxon>
        <taxon>Pseudomonadati</taxon>
        <taxon>Pseudomonadota</taxon>
        <taxon>Alphaproteobacteria</taxon>
        <taxon>Hyphomicrobiales</taxon>
        <taxon>Rhizobiaceae</taxon>
        <taxon>Rhizobium/Agrobacterium group</taxon>
        <taxon>Rhizobium</taxon>
    </lineage>
</organism>
<name>A0A1Q8ZV39_9HYPH</name>
<proteinExistence type="predicted"/>
<dbReference type="EMBL" id="MKIM01000024">
    <property type="protein sequence ID" value="OLP45926.1"/>
    <property type="molecule type" value="Genomic_DNA"/>
</dbReference>
<gene>
    <name evidence="1" type="ORF">BJF95_11715</name>
</gene>
<reference evidence="1 2" key="1">
    <citation type="submission" date="2016-09" db="EMBL/GenBank/DDBJ databases">
        <title>Rhizobium oryziradicis sp. nov., isolated from the root of rice.</title>
        <authorList>
            <person name="Zhao J."/>
            <person name="Zhang X."/>
        </authorList>
    </citation>
    <scope>NUCLEOTIDE SEQUENCE [LARGE SCALE GENOMIC DNA]</scope>
    <source>
        <strain evidence="1 2">N19</strain>
    </source>
</reference>
<dbReference type="AlphaFoldDB" id="A0A1Q8ZV39"/>